<organism evidence="6 7">
    <name type="scientific">Novosphingobium olei</name>
    <dbReference type="NCBI Taxonomy" id="2728851"/>
    <lineage>
        <taxon>Bacteria</taxon>
        <taxon>Pseudomonadati</taxon>
        <taxon>Pseudomonadota</taxon>
        <taxon>Alphaproteobacteria</taxon>
        <taxon>Sphingomonadales</taxon>
        <taxon>Sphingomonadaceae</taxon>
        <taxon>Novosphingobium</taxon>
    </lineage>
</organism>
<gene>
    <name evidence="6" type="ORF">HHL27_20950</name>
</gene>
<feature type="domain" description="TrwC relaxase" evidence="5">
    <location>
        <begin position="11"/>
        <end position="289"/>
    </location>
</feature>
<dbReference type="SUPFAM" id="SSF52540">
    <property type="entry name" value="P-loop containing nucleoside triphosphate hydrolases"/>
    <property type="match status" value="2"/>
</dbReference>
<evidence type="ECO:0000259" key="4">
    <source>
        <dbReference type="Pfam" id="PF01443"/>
    </source>
</evidence>
<protein>
    <submittedName>
        <fullName evidence="6">Relaxase domain-containing protein</fullName>
    </submittedName>
</protein>
<keyword evidence="2" id="KW-0067">ATP-binding</keyword>
<comment type="caution">
    <text evidence="6">The sequence shown here is derived from an EMBL/GenBank/DDBJ whole genome shotgun (WGS) entry which is preliminary data.</text>
</comment>
<dbReference type="Gene3D" id="3.40.50.300">
    <property type="entry name" value="P-loop containing nucleotide triphosphate hydrolases"/>
    <property type="match status" value="2"/>
</dbReference>
<dbReference type="CDD" id="cd18809">
    <property type="entry name" value="SF1_C_RecD"/>
    <property type="match status" value="1"/>
</dbReference>
<reference evidence="6 7" key="1">
    <citation type="submission" date="2020-04" db="EMBL/GenBank/DDBJ databases">
        <title>Novosphingobium sp. TW-4 isolated from soil.</title>
        <authorList>
            <person name="Dahal R.H."/>
            <person name="Chaudhary D.K."/>
        </authorList>
    </citation>
    <scope>NUCLEOTIDE SEQUENCE [LARGE SCALE GENOMIC DNA]</scope>
    <source>
        <strain evidence="6 7">TW-4</strain>
    </source>
</reference>
<dbReference type="EMBL" id="JABBGM010000018">
    <property type="protein sequence ID" value="NML96136.1"/>
    <property type="molecule type" value="Genomic_DNA"/>
</dbReference>
<evidence type="ECO:0000256" key="2">
    <source>
        <dbReference type="ARBA" id="ARBA00022840"/>
    </source>
</evidence>
<dbReference type="InterPro" id="IPR027417">
    <property type="entry name" value="P-loop_NTPase"/>
</dbReference>
<evidence type="ECO:0000313" key="7">
    <source>
        <dbReference type="Proteomes" id="UP000583556"/>
    </source>
</evidence>
<feature type="compositionally biased region" description="Basic and acidic residues" evidence="3">
    <location>
        <begin position="61"/>
        <end position="79"/>
    </location>
</feature>
<dbReference type="InterPro" id="IPR050534">
    <property type="entry name" value="Coronavir_polyprotein_1ab"/>
</dbReference>
<sequence>MVASVSALSSAGQAASYYEADDYYAEGGLAPSEWFGEAAAALGLAGEVDREQFAELLEGKVAGEQHGRNSGDAARDGKTAHRPGWDITLSAPKSVSIMAEVAGDKRLIAAHAAAVKVALAHVETHMAATRVREGGEVRREATGNLAIATFRHATSRAQDPQLHTHAVVLNATQDREGIWRSLEPRALYQLQKEIGAIYRQELAHGVAELGYRIEPGKDAMFEIAGVPDKAIAALSQRTAAIDIRLAERGTSREAASAAEKQMAALDTREPKTLVNIGELRGQWRATADAAGFERSAQHRLVTEAQARASEPNPFITPDMLARQAVAFASAKLAEREAVFAAGTLAREAGDFAFGEVGHSAIGSAIAEAQERGELVPRIFLDRRGTEYAGFTTPQAIETEQTMLRIEAAGRNMAEPLASPVAAARTVERAARQSARSGFAWTDDQKRSTADLLASRDRVTAVQGYAGTAKTTTVLATYAREAERRGLAVTALAPTASAATVLGEALGRRGDTVARHLLRPEARMAGKDAVWIVDEASLLSANDMARLMASADKAGARLVLVGDVRQLGSVGAGAAFAQLQQAGMATTRLAEIVRQTNANTREAVIASIEGHAGKALAALERGGGRVIEAATQDERLGAMAREYVAMAPTERARTLVIEPSRDGRDKLTNLIRGQLAARGELSAAAVRFTALESKGLTHAEAREAASYAIGDVVRFNRDYAGKSVSRGEALRISAVDPERGRIGLDDGRGRSIDWHPRQWGAGTVEVFEPTPMELRTGDRVQFTRNDREQGRVNGLGGTVTGIDCDTGSAILKLATGREQRLDLTNARDTHLRHAWVQTAYAAQGHTAERVMIHADSRSTNLVDQKMLYVALSRARNEAVVVTDDKERLVRAIYERAGEKQTALAPDLIEAGTSKMPAAGIG</sequence>
<dbReference type="NCBIfam" id="TIGR02686">
    <property type="entry name" value="relax_trwC"/>
    <property type="match status" value="1"/>
</dbReference>
<evidence type="ECO:0000313" key="6">
    <source>
        <dbReference type="EMBL" id="NML96136.1"/>
    </source>
</evidence>
<dbReference type="Gene3D" id="2.30.30.940">
    <property type="match status" value="1"/>
</dbReference>
<dbReference type="GO" id="GO:0003678">
    <property type="term" value="F:DNA helicase activity"/>
    <property type="evidence" value="ECO:0007669"/>
    <property type="project" value="UniProtKB-ARBA"/>
</dbReference>
<dbReference type="CDD" id="cd17933">
    <property type="entry name" value="DEXSc_RecD-like"/>
    <property type="match status" value="1"/>
</dbReference>
<keyword evidence="7" id="KW-1185">Reference proteome</keyword>
<name>A0A7Y0BUJ3_9SPHN</name>
<dbReference type="Pfam" id="PF08751">
    <property type="entry name" value="TrwC"/>
    <property type="match status" value="1"/>
</dbReference>
<dbReference type="SUPFAM" id="SSF55464">
    <property type="entry name" value="Origin of replication-binding domain, RBD-like"/>
    <property type="match status" value="1"/>
</dbReference>
<feature type="domain" description="(+)RNA virus helicase C-terminal" evidence="4">
    <location>
        <begin position="827"/>
        <end position="880"/>
    </location>
</feature>
<dbReference type="PANTHER" id="PTHR43788:SF6">
    <property type="entry name" value="DNA HELICASE B"/>
    <property type="match status" value="1"/>
</dbReference>
<dbReference type="InterPro" id="IPR014059">
    <property type="entry name" value="TraI/TrwC_relax"/>
</dbReference>
<dbReference type="Pfam" id="PF01443">
    <property type="entry name" value="Viral_helicase1"/>
    <property type="match status" value="1"/>
</dbReference>
<evidence type="ECO:0000259" key="5">
    <source>
        <dbReference type="Pfam" id="PF08751"/>
    </source>
</evidence>
<feature type="region of interest" description="Disordered" evidence="3">
    <location>
        <begin position="61"/>
        <end position="85"/>
    </location>
</feature>
<dbReference type="Proteomes" id="UP000583556">
    <property type="component" value="Unassembled WGS sequence"/>
</dbReference>
<dbReference type="PANTHER" id="PTHR43788">
    <property type="entry name" value="DNA2/NAM7 HELICASE FAMILY MEMBER"/>
    <property type="match status" value="1"/>
</dbReference>
<proteinExistence type="predicted"/>
<dbReference type="Pfam" id="PF13604">
    <property type="entry name" value="AAA_30"/>
    <property type="match status" value="1"/>
</dbReference>
<dbReference type="InterPro" id="IPR014862">
    <property type="entry name" value="TrwC"/>
</dbReference>
<accession>A0A7Y0BUJ3</accession>
<evidence type="ECO:0000256" key="3">
    <source>
        <dbReference type="SAM" id="MobiDB-lite"/>
    </source>
</evidence>
<dbReference type="NCBIfam" id="NF041492">
    <property type="entry name" value="MobF"/>
    <property type="match status" value="1"/>
</dbReference>
<evidence type="ECO:0000256" key="1">
    <source>
        <dbReference type="ARBA" id="ARBA00022741"/>
    </source>
</evidence>
<dbReference type="AlphaFoldDB" id="A0A7Y0BUJ3"/>
<keyword evidence="1" id="KW-0547">Nucleotide-binding</keyword>
<dbReference type="RefSeq" id="WP_169495342.1">
    <property type="nucleotide sequence ID" value="NZ_JABBGM010000018.1"/>
</dbReference>
<dbReference type="GO" id="GO:0005524">
    <property type="term" value="F:ATP binding"/>
    <property type="evidence" value="ECO:0007669"/>
    <property type="project" value="UniProtKB-KW"/>
</dbReference>
<dbReference type="InterPro" id="IPR027351">
    <property type="entry name" value="(+)RNA_virus_helicase_core_dom"/>
</dbReference>